<dbReference type="Proteomes" id="UP000177907">
    <property type="component" value="Unassembled WGS sequence"/>
</dbReference>
<dbReference type="EMBL" id="MFQZ01000010">
    <property type="protein sequence ID" value="OGH87556.1"/>
    <property type="molecule type" value="Genomic_DNA"/>
</dbReference>
<evidence type="ECO:0000256" key="6">
    <source>
        <dbReference type="ARBA" id="ARBA00022884"/>
    </source>
</evidence>
<dbReference type="InterPro" id="IPR038570">
    <property type="entry name" value="HicA_sf"/>
</dbReference>
<evidence type="ECO:0000313" key="8">
    <source>
        <dbReference type="EMBL" id="OGH87556.1"/>
    </source>
</evidence>
<dbReference type="GO" id="GO:0016787">
    <property type="term" value="F:hydrolase activity"/>
    <property type="evidence" value="ECO:0007669"/>
    <property type="project" value="UniProtKB-KW"/>
</dbReference>
<protein>
    <recommendedName>
        <fullName evidence="10">Addiction module toxin, HicA family</fullName>
    </recommendedName>
</protein>
<dbReference type="GO" id="GO:0003729">
    <property type="term" value="F:mRNA binding"/>
    <property type="evidence" value="ECO:0007669"/>
    <property type="project" value="InterPro"/>
</dbReference>
<evidence type="ECO:0000256" key="2">
    <source>
        <dbReference type="ARBA" id="ARBA00022649"/>
    </source>
</evidence>
<dbReference type="STRING" id="1798704.A3J93_03465"/>
<reference evidence="8 9" key="1">
    <citation type="journal article" date="2016" name="Nat. Commun.">
        <title>Thousands of microbial genomes shed light on interconnected biogeochemical processes in an aquifer system.</title>
        <authorList>
            <person name="Anantharaman K."/>
            <person name="Brown C.T."/>
            <person name="Hug L.A."/>
            <person name="Sharon I."/>
            <person name="Castelle C.J."/>
            <person name="Probst A.J."/>
            <person name="Thomas B.C."/>
            <person name="Singh A."/>
            <person name="Wilkins M.J."/>
            <person name="Karaoz U."/>
            <person name="Brodie E.L."/>
            <person name="Williams K.H."/>
            <person name="Hubbard S.S."/>
            <person name="Banfield J.F."/>
        </authorList>
    </citation>
    <scope>NUCLEOTIDE SEQUENCE [LARGE SCALE GENOMIC DNA]</scope>
</reference>
<dbReference type="SUPFAM" id="SSF54786">
    <property type="entry name" value="YcfA/nrd intein domain"/>
    <property type="match status" value="1"/>
</dbReference>
<evidence type="ECO:0000256" key="7">
    <source>
        <dbReference type="ARBA" id="ARBA00023016"/>
    </source>
</evidence>
<keyword evidence="3" id="KW-0540">Nuclease</keyword>
<dbReference type="Pfam" id="PF07927">
    <property type="entry name" value="HicA_toxin"/>
    <property type="match status" value="1"/>
</dbReference>
<proteinExistence type="inferred from homology"/>
<sequence length="67" mass="7753">MPKTPRLTSKQVIKILENNDFVLDHVFGSHYVFYRASDKRRAVVPYHTKNLPIGTLKSILRSAEIEI</sequence>
<dbReference type="Gene3D" id="3.30.920.30">
    <property type="entry name" value="Hypothetical protein"/>
    <property type="match status" value="1"/>
</dbReference>
<keyword evidence="4" id="KW-0255">Endonuclease</keyword>
<accession>A0A1F6NUD7</accession>
<organism evidence="8 9">
    <name type="scientific">Candidatus Magasanikbacteria bacterium RIFOXYC2_FULL_42_28</name>
    <dbReference type="NCBI Taxonomy" id="1798704"/>
    <lineage>
        <taxon>Bacteria</taxon>
        <taxon>Candidatus Magasanikiibacteriota</taxon>
    </lineage>
</organism>
<dbReference type="AlphaFoldDB" id="A0A1F6NUD7"/>
<evidence type="ECO:0000256" key="1">
    <source>
        <dbReference type="ARBA" id="ARBA00006620"/>
    </source>
</evidence>
<keyword evidence="6" id="KW-0694">RNA-binding</keyword>
<comment type="caution">
    <text evidence="8">The sequence shown here is derived from an EMBL/GenBank/DDBJ whole genome shotgun (WGS) entry which is preliminary data.</text>
</comment>
<keyword evidence="2" id="KW-1277">Toxin-antitoxin system</keyword>
<evidence type="ECO:0000256" key="5">
    <source>
        <dbReference type="ARBA" id="ARBA00022801"/>
    </source>
</evidence>
<name>A0A1F6NUD7_9BACT</name>
<comment type="similarity">
    <text evidence="1">Belongs to the HicA mRNA interferase family.</text>
</comment>
<evidence type="ECO:0000313" key="9">
    <source>
        <dbReference type="Proteomes" id="UP000177907"/>
    </source>
</evidence>
<evidence type="ECO:0000256" key="3">
    <source>
        <dbReference type="ARBA" id="ARBA00022722"/>
    </source>
</evidence>
<dbReference type="GO" id="GO:0004519">
    <property type="term" value="F:endonuclease activity"/>
    <property type="evidence" value="ECO:0007669"/>
    <property type="project" value="UniProtKB-KW"/>
</dbReference>
<evidence type="ECO:0008006" key="10">
    <source>
        <dbReference type="Google" id="ProtNLM"/>
    </source>
</evidence>
<keyword evidence="5" id="KW-0378">Hydrolase</keyword>
<gene>
    <name evidence="8" type="ORF">A3J93_03465</name>
</gene>
<evidence type="ECO:0000256" key="4">
    <source>
        <dbReference type="ARBA" id="ARBA00022759"/>
    </source>
</evidence>
<dbReference type="InterPro" id="IPR012933">
    <property type="entry name" value="HicA_mRNA_interferase"/>
</dbReference>
<keyword evidence="7" id="KW-0346">Stress response</keyword>